<feature type="compositionally biased region" description="Polar residues" evidence="1">
    <location>
        <begin position="313"/>
        <end position="322"/>
    </location>
</feature>
<dbReference type="AlphaFoldDB" id="A0A5C3P4G5"/>
<dbReference type="InParanoid" id="A0A5C3P4G5"/>
<evidence type="ECO:0000313" key="2">
    <source>
        <dbReference type="EMBL" id="TFK83508.1"/>
    </source>
</evidence>
<dbReference type="EMBL" id="ML211388">
    <property type="protein sequence ID" value="TFK83508.1"/>
    <property type="molecule type" value="Genomic_DNA"/>
</dbReference>
<name>A0A5C3P4G5_9APHY</name>
<sequence>MPHISGNIDEQYRAEDGSDVEDENDEEPEHSGGDGYNEGGYTEEDGHGTDVFQIPEGPSRPSDMSDPSAVDMSSQRARRRASPQPEFSMWMNDIADEELALYKRQRLVERFYSFSGPRRVMSLSDLPGRGVDPLPSTTGSTSHAPADPLMLFRTPPPWSSLPSSRPAKPSSTVAATSTFPSYNTSSFASSGPPPQKRRRVEDVAPADQVRKRTHALSSIRAMISMRQNRATDGQPSAGDRAQSGNVHAKRNPFARASGAQTRKSLDMRPAGPPSPKAVSKLKSASTAKTLTPARDAVRATHTGDMAARGDRVSGSSLTNRQPLSPIKLSKAPDKPLPAGSPHPSGKKLKPITTLKIPDCPISMKPLSAHRPQAPDSAKAKKQTTLPVSQEAVSPKPKPPLSNSKSAAAKPTSGRRVSAPASIPNRSDCGPANITAKGKDTPAKPTSKSGPAKGKTPNGGKGFDWKGWSAGPE</sequence>
<protein>
    <submittedName>
        <fullName evidence="2">Uncharacterized protein</fullName>
    </submittedName>
</protein>
<feature type="region of interest" description="Disordered" evidence="1">
    <location>
        <begin position="1"/>
        <end position="90"/>
    </location>
</feature>
<evidence type="ECO:0000313" key="3">
    <source>
        <dbReference type="Proteomes" id="UP000308197"/>
    </source>
</evidence>
<feature type="compositionally biased region" description="Low complexity" evidence="1">
    <location>
        <begin position="400"/>
        <end position="410"/>
    </location>
</feature>
<feature type="compositionally biased region" description="Polar residues" evidence="1">
    <location>
        <begin position="169"/>
        <end position="189"/>
    </location>
</feature>
<feature type="compositionally biased region" description="Acidic residues" evidence="1">
    <location>
        <begin position="17"/>
        <end position="28"/>
    </location>
</feature>
<evidence type="ECO:0000256" key="1">
    <source>
        <dbReference type="SAM" id="MobiDB-lite"/>
    </source>
</evidence>
<keyword evidence="3" id="KW-1185">Reference proteome</keyword>
<organism evidence="2 3">
    <name type="scientific">Polyporus arcularius HHB13444</name>
    <dbReference type="NCBI Taxonomy" id="1314778"/>
    <lineage>
        <taxon>Eukaryota</taxon>
        <taxon>Fungi</taxon>
        <taxon>Dikarya</taxon>
        <taxon>Basidiomycota</taxon>
        <taxon>Agaricomycotina</taxon>
        <taxon>Agaricomycetes</taxon>
        <taxon>Polyporales</taxon>
        <taxon>Polyporaceae</taxon>
        <taxon>Polyporus</taxon>
    </lineage>
</organism>
<feature type="compositionally biased region" description="Polar residues" evidence="1">
    <location>
        <begin position="225"/>
        <end position="234"/>
    </location>
</feature>
<proteinExistence type="predicted"/>
<accession>A0A5C3P4G5</accession>
<reference evidence="2 3" key="1">
    <citation type="journal article" date="2019" name="Nat. Ecol. Evol.">
        <title>Megaphylogeny resolves global patterns of mushroom evolution.</title>
        <authorList>
            <person name="Varga T."/>
            <person name="Krizsan K."/>
            <person name="Foldi C."/>
            <person name="Dima B."/>
            <person name="Sanchez-Garcia M."/>
            <person name="Sanchez-Ramirez S."/>
            <person name="Szollosi G.J."/>
            <person name="Szarkandi J.G."/>
            <person name="Papp V."/>
            <person name="Albert L."/>
            <person name="Andreopoulos W."/>
            <person name="Angelini C."/>
            <person name="Antonin V."/>
            <person name="Barry K.W."/>
            <person name="Bougher N.L."/>
            <person name="Buchanan P."/>
            <person name="Buyck B."/>
            <person name="Bense V."/>
            <person name="Catcheside P."/>
            <person name="Chovatia M."/>
            <person name="Cooper J."/>
            <person name="Damon W."/>
            <person name="Desjardin D."/>
            <person name="Finy P."/>
            <person name="Geml J."/>
            <person name="Haridas S."/>
            <person name="Hughes K."/>
            <person name="Justo A."/>
            <person name="Karasinski D."/>
            <person name="Kautmanova I."/>
            <person name="Kiss B."/>
            <person name="Kocsube S."/>
            <person name="Kotiranta H."/>
            <person name="LaButti K.M."/>
            <person name="Lechner B.E."/>
            <person name="Liimatainen K."/>
            <person name="Lipzen A."/>
            <person name="Lukacs Z."/>
            <person name="Mihaltcheva S."/>
            <person name="Morgado L.N."/>
            <person name="Niskanen T."/>
            <person name="Noordeloos M.E."/>
            <person name="Ohm R.A."/>
            <person name="Ortiz-Santana B."/>
            <person name="Ovrebo C."/>
            <person name="Racz N."/>
            <person name="Riley R."/>
            <person name="Savchenko A."/>
            <person name="Shiryaev A."/>
            <person name="Soop K."/>
            <person name="Spirin V."/>
            <person name="Szebenyi C."/>
            <person name="Tomsovsky M."/>
            <person name="Tulloss R.E."/>
            <person name="Uehling J."/>
            <person name="Grigoriev I.V."/>
            <person name="Vagvolgyi C."/>
            <person name="Papp T."/>
            <person name="Martin F.M."/>
            <person name="Miettinen O."/>
            <person name="Hibbett D.S."/>
            <person name="Nagy L.G."/>
        </authorList>
    </citation>
    <scope>NUCLEOTIDE SEQUENCE [LARGE SCALE GENOMIC DNA]</scope>
    <source>
        <strain evidence="2 3">HHB13444</strain>
    </source>
</reference>
<dbReference type="Proteomes" id="UP000308197">
    <property type="component" value="Unassembled WGS sequence"/>
</dbReference>
<feature type="compositionally biased region" description="Polar residues" evidence="1">
    <location>
        <begin position="382"/>
        <end position="391"/>
    </location>
</feature>
<feature type="region of interest" description="Disordered" evidence="1">
    <location>
        <begin position="122"/>
        <end position="472"/>
    </location>
</feature>
<gene>
    <name evidence="2" type="ORF">K466DRAFT_567797</name>
</gene>